<dbReference type="CDD" id="cd04301">
    <property type="entry name" value="NAT_SF"/>
    <property type="match status" value="1"/>
</dbReference>
<dbReference type="AlphaFoldDB" id="A0A9X1ZHE8"/>
<dbReference type="SUPFAM" id="SSF55729">
    <property type="entry name" value="Acyl-CoA N-acyltransferases (Nat)"/>
    <property type="match status" value="1"/>
</dbReference>
<comment type="caution">
    <text evidence="2">The sequence shown here is derived from an EMBL/GenBank/DDBJ whole genome shotgun (WGS) entry which is preliminary data.</text>
</comment>
<dbReference type="GO" id="GO:0016747">
    <property type="term" value="F:acyltransferase activity, transferring groups other than amino-acyl groups"/>
    <property type="evidence" value="ECO:0007669"/>
    <property type="project" value="InterPro"/>
</dbReference>
<feature type="domain" description="N-acetyltransferase" evidence="1">
    <location>
        <begin position="3"/>
        <end position="156"/>
    </location>
</feature>
<dbReference type="Proteomes" id="UP001139333">
    <property type="component" value="Unassembled WGS sequence"/>
</dbReference>
<keyword evidence="3" id="KW-1185">Reference proteome</keyword>
<dbReference type="Gene3D" id="3.40.630.30">
    <property type="match status" value="1"/>
</dbReference>
<evidence type="ECO:0000313" key="3">
    <source>
        <dbReference type="Proteomes" id="UP001139333"/>
    </source>
</evidence>
<proteinExistence type="predicted"/>
<dbReference type="Pfam" id="PF00583">
    <property type="entry name" value="Acetyltransf_1"/>
    <property type="match status" value="1"/>
</dbReference>
<dbReference type="InterPro" id="IPR000182">
    <property type="entry name" value="GNAT_dom"/>
</dbReference>
<gene>
    <name evidence="2" type="ORF">L2672_02615</name>
</gene>
<evidence type="ECO:0000259" key="1">
    <source>
        <dbReference type="PROSITE" id="PS51186"/>
    </source>
</evidence>
<dbReference type="InterPro" id="IPR016181">
    <property type="entry name" value="Acyl_CoA_acyltransferase"/>
</dbReference>
<dbReference type="EMBL" id="JAKIKP010000001">
    <property type="protein sequence ID" value="MCL1141596.1"/>
    <property type="molecule type" value="Genomic_DNA"/>
</dbReference>
<dbReference type="PANTHER" id="PTHR43451">
    <property type="entry name" value="ACETYLTRANSFERASE (GNAT) FAMILY PROTEIN"/>
    <property type="match status" value="1"/>
</dbReference>
<protein>
    <submittedName>
        <fullName evidence="2">GNAT family N-acetyltransferase</fullName>
    </submittedName>
</protein>
<dbReference type="InterPro" id="IPR052564">
    <property type="entry name" value="N-acetyltrans/Recomb-assoc"/>
</dbReference>
<dbReference type="PROSITE" id="PS51186">
    <property type="entry name" value="GNAT"/>
    <property type="match status" value="1"/>
</dbReference>
<evidence type="ECO:0000313" key="2">
    <source>
        <dbReference type="EMBL" id="MCL1141596.1"/>
    </source>
</evidence>
<organism evidence="2 3">
    <name type="scientific">Shewanella gaetbuli</name>
    <dbReference type="NCBI Taxonomy" id="220752"/>
    <lineage>
        <taxon>Bacteria</taxon>
        <taxon>Pseudomonadati</taxon>
        <taxon>Pseudomonadota</taxon>
        <taxon>Gammaproteobacteria</taxon>
        <taxon>Alteromonadales</taxon>
        <taxon>Shewanellaceae</taxon>
        <taxon>Shewanella</taxon>
    </lineage>
</organism>
<sequence length="156" mass="17376">MNFHIRKARLSDAQQAFDIRNRAIMSQCISAYGLKAMQKWTDGDLPSAFAEAFAANGYVMLNSSNTIIATGMIDLQRGFVDALFVEPDYLNLGIGRKMLNYLEQLALNKGVKQLTLESTLNAKAFYQACGFMGDEVSVYHSPRGFDLDCVVMTKQL</sequence>
<accession>A0A9X1ZHE8</accession>
<reference evidence="2" key="1">
    <citation type="submission" date="2022-01" db="EMBL/GenBank/DDBJ databases">
        <title>Whole genome-based taxonomy of the Shewanellaceae.</title>
        <authorList>
            <person name="Martin-Rodriguez A.J."/>
        </authorList>
    </citation>
    <scope>NUCLEOTIDE SEQUENCE</scope>
    <source>
        <strain evidence="2">DSM 16422</strain>
    </source>
</reference>
<name>A0A9X1ZHE8_9GAMM</name>
<dbReference type="PANTHER" id="PTHR43451:SF1">
    <property type="entry name" value="ACETYLTRANSFERASE"/>
    <property type="match status" value="1"/>
</dbReference>
<dbReference type="RefSeq" id="WP_248994266.1">
    <property type="nucleotide sequence ID" value="NZ_JAKIKP010000001.1"/>
</dbReference>